<evidence type="ECO:0000313" key="1">
    <source>
        <dbReference type="EMBL" id="KAJ9057221.1"/>
    </source>
</evidence>
<sequence length="192" mass="20621">MEGTQQQTTIAPVVRRSCSCPHGSKNRLSTTQVPTQEGGGRGVFHSDAALTQPVQGAQAARVQSINPWVPKLTRKPTKVTTTKTVRNKELELTLYVFDVVYRQELVPSAIVVNCAINAILICPSNIDSCKDLTGFAFKFGNSLLSANGSGSISTHSGLLYMSVVDPGMTSSQSDPLSHSVFRLSDHCLLSTI</sequence>
<gene>
    <name evidence="1" type="ORF">DSO57_1024751</name>
</gene>
<proteinExistence type="predicted"/>
<comment type="caution">
    <text evidence="1">The sequence shown here is derived from an EMBL/GenBank/DDBJ whole genome shotgun (WGS) entry which is preliminary data.</text>
</comment>
<dbReference type="EMBL" id="QTSX02005815">
    <property type="protein sequence ID" value="KAJ9057221.1"/>
    <property type="molecule type" value="Genomic_DNA"/>
</dbReference>
<protein>
    <submittedName>
        <fullName evidence="1">Uncharacterized protein</fullName>
    </submittedName>
</protein>
<evidence type="ECO:0000313" key="2">
    <source>
        <dbReference type="Proteomes" id="UP001165960"/>
    </source>
</evidence>
<keyword evidence="2" id="KW-1185">Reference proteome</keyword>
<reference evidence="1" key="1">
    <citation type="submission" date="2022-04" db="EMBL/GenBank/DDBJ databases">
        <title>Genome of the entomopathogenic fungus Entomophthora muscae.</title>
        <authorList>
            <person name="Elya C."/>
            <person name="Lovett B.R."/>
            <person name="Lee E."/>
            <person name="Macias A.M."/>
            <person name="Hajek A.E."/>
            <person name="De Bivort B.L."/>
            <person name="Kasson M.T."/>
            <person name="De Fine Licht H.H."/>
            <person name="Stajich J.E."/>
        </authorList>
    </citation>
    <scope>NUCLEOTIDE SEQUENCE</scope>
    <source>
        <strain evidence="1">Berkeley</strain>
    </source>
</reference>
<organism evidence="1 2">
    <name type="scientific">Entomophthora muscae</name>
    <dbReference type="NCBI Taxonomy" id="34485"/>
    <lineage>
        <taxon>Eukaryota</taxon>
        <taxon>Fungi</taxon>
        <taxon>Fungi incertae sedis</taxon>
        <taxon>Zoopagomycota</taxon>
        <taxon>Entomophthoromycotina</taxon>
        <taxon>Entomophthoromycetes</taxon>
        <taxon>Entomophthorales</taxon>
        <taxon>Entomophthoraceae</taxon>
        <taxon>Entomophthora</taxon>
    </lineage>
</organism>
<name>A0ACC2S4I4_9FUNG</name>
<accession>A0ACC2S4I4</accession>
<dbReference type="Proteomes" id="UP001165960">
    <property type="component" value="Unassembled WGS sequence"/>
</dbReference>